<feature type="compositionally biased region" description="Basic and acidic residues" evidence="1">
    <location>
        <begin position="210"/>
        <end position="224"/>
    </location>
</feature>
<dbReference type="AlphaFoldDB" id="A0A6I8UX61"/>
<organism evidence="2 3">
    <name type="scientific">Drosophila pseudoobscura pseudoobscura</name>
    <name type="common">Fruit fly</name>
    <dbReference type="NCBI Taxonomy" id="46245"/>
    <lineage>
        <taxon>Eukaryota</taxon>
        <taxon>Metazoa</taxon>
        <taxon>Ecdysozoa</taxon>
        <taxon>Arthropoda</taxon>
        <taxon>Hexapoda</taxon>
        <taxon>Insecta</taxon>
        <taxon>Pterygota</taxon>
        <taxon>Neoptera</taxon>
        <taxon>Endopterygota</taxon>
        <taxon>Diptera</taxon>
        <taxon>Brachycera</taxon>
        <taxon>Muscomorpha</taxon>
        <taxon>Ephydroidea</taxon>
        <taxon>Drosophilidae</taxon>
        <taxon>Drosophila</taxon>
        <taxon>Sophophora</taxon>
    </lineage>
</organism>
<sequence>MAVKKTFYVLTKICTCFNVRKNAFSCWSRAMNKSTLNTLRDPPQPTGKDTTVWSKSGPLSTVLKNAIESLLPIETRRGELAKAAMQQNFSSKLLKRHRVEQRILAPNTMETRATTTQRLMDLMQYNITQMASPFGYETSDLASRYARLGESHHEEDQCDQRKPNRRVRDIHPPRESATFPEGKKEQQQQSLKDRQLEYIDNLIDIASTKQKIEGHEEPNRRARDMLPPLEEEKEPSMESTTLEETSWQKQQQRDSHIDIASIKQKIVRNDRMMCTIRRMEQYAHMPIDFQPKIFRHDYHWKLKKINSVDKFLPKMQLVEKMLQKDQKVPKKESQGKQSDYEHIPSQRTARVTKSPERAKKTKKLLKIGSSPEIRSKMFPTKRIKKQTPGPSTGRDL</sequence>
<feature type="region of interest" description="Disordered" evidence="1">
    <location>
        <begin position="323"/>
        <end position="396"/>
    </location>
</feature>
<feature type="compositionally biased region" description="Basic and acidic residues" evidence="1">
    <location>
        <begin position="181"/>
        <end position="191"/>
    </location>
</feature>
<evidence type="ECO:0000256" key="1">
    <source>
        <dbReference type="SAM" id="MobiDB-lite"/>
    </source>
</evidence>
<dbReference type="RefSeq" id="XP_002132413.3">
    <property type="nucleotide sequence ID" value="XM_002132377.3"/>
</dbReference>
<gene>
    <name evidence="3" type="primary">LOC6903538</name>
</gene>
<dbReference type="InParanoid" id="A0A6I8UX61"/>
<accession>A0A6I8UX61</accession>
<dbReference type="ExpressionAtlas" id="A0A6I8UX61">
    <property type="expression patterns" value="baseline"/>
</dbReference>
<feature type="region of interest" description="Disordered" evidence="1">
    <location>
        <begin position="149"/>
        <end position="191"/>
    </location>
</feature>
<feature type="compositionally biased region" description="Basic and acidic residues" evidence="1">
    <location>
        <begin position="323"/>
        <end position="344"/>
    </location>
</feature>
<evidence type="ECO:0000313" key="2">
    <source>
        <dbReference type="Proteomes" id="UP000001819"/>
    </source>
</evidence>
<feature type="region of interest" description="Disordered" evidence="1">
    <location>
        <begin position="209"/>
        <end position="255"/>
    </location>
</feature>
<feature type="compositionally biased region" description="Basic and acidic residues" evidence="1">
    <location>
        <begin position="149"/>
        <end position="174"/>
    </location>
</feature>
<keyword evidence="2" id="KW-1185">Reference proteome</keyword>
<reference evidence="3" key="1">
    <citation type="submission" date="2025-08" db="UniProtKB">
        <authorList>
            <consortium name="RefSeq"/>
        </authorList>
    </citation>
    <scope>IDENTIFICATION</scope>
    <source>
        <strain evidence="3">MV-25-SWS-2005</strain>
        <tissue evidence="3">Whole body</tissue>
    </source>
</reference>
<feature type="compositionally biased region" description="Polar residues" evidence="1">
    <location>
        <begin position="237"/>
        <end position="250"/>
    </location>
</feature>
<evidence type="ECO:0000313" key="3">
    <source>
        <dbReference type="RefSeq" id="XP_002132413.3"/>
    </source>
</evidence>
<proteinExistence type="predicted"/>
<dbReference type="Proteomes" id="UP000001819">
    <property type="component" value="Chromosome 4"/>
</dbReference>
<protein>
    <submittedName>
        <fullName evidence="3">Uncharacterized protein</fullName>
    </submittedName>
</protein>
<name>A0A6I8UX61_DROPS</name>
<dbReference type="KEGG" id="dpo:6903538"/>